<reference evidence="2" key="1">
    <citation type="journal article" date="2015" name="Nature">
        <title>Complex archaea that bridge the gap between prokaryotes and eukaryotes.</title>
        <authorList>
            <person name="Spang A."/>
            <person name="Saw J.H."/>
            <person name="Jorgensen S.L."/>
            <person name="Zaremba-Niedzwiedzka K."/>
            <person name="Martijn J."/>
            <person name="Lind A.E."/>
            <person name="van Eijk R."/>
            <person name="Schleper C."/>
            <person name="Guy L."/>
            <person name="Ettema T.J."/>
        </authorList>
    </citation>
    <scope>NUCLEOTIDE SEQUENCE</scope>
</reference>
<proteinExistence type="predicted"/>
<name>A0A0F9IWU3_9ZZZZ</name>
<dbReference type="GO" id="GO:0004519">
    <property type="term" value="F:endonuclease activity"/>
    <property type="evidence" value="ECO:0007669"/>
    <property type="project" value="InterPro"/>
</dbReference>
<dbReference type="SMART" id="SM00507">
    <property type="entry name" value="HNHc"/>
    <property type="match status" value="1"/>
</dbReference>
<dbReference type="InterPro" id="IPR003615">
    <property type="entry name" value="HNH_nuc"/>
</dbReference>
<dbReference type="GO" id="GO:0003676">
    <property type="term" value="F:nucleic acid binding"/>
    <property type="evidence" value="ECO:0007669"/>
    <property type="project" value="InterPro"/>
</dbReference>
<dbReference type="CDD" id="cd00085">
    <property type="entry name" value="HNHc"/>
    <property type="match status" value="1"/>
</dbReference>
<protein>
    <recommendedName>
        <fullName evidence="1">HNH nuclease domain-containing protein</fullName>
    </recommendedName>
</protein>
<evidence type="ECO:0000259" key="1">
    <source>
        <dbReference type="SMART" id="SM00507"/>
    </source>
</evidence>
<dbReference type="InterPro" id="IPR002711">
    <property type="entry name" value="HNH"/>
</dbReference>
<dbReference type="EMBL" id="LAZR01019702">
    <property type="protein sequence ID" value="KKL91557.1"/>
    <property type="molecule type" value="Genomic_DNA"/>
</dbReference>
<gene>
    <name evidence="2" type="ORF">LCGC14_1893500</name>
</gene>
<dbReference type="Pfam" id="PF01844">
    <property type="entry name" value="HNH"/>
    <property type="match status" value="1"/>
</dbReference>
<feature type="domain" description="HNH nuclease" evidence="1">
    <location>
        <begin position="88"/>
        <end position="141"/>
    </location>
</feature>
<evidence type="ECO:0000313" key="2">
    <source>
        <dbReference type="EMBL" id="KKL91557.1"/>
    </source>
</evidence>
<dbReference type="AlphaFoldDB" id="A0A0F9IWU3"/>
<accession>A0A0F9IWU3</accession>
<dbReference type="GO" id="GO:0008270">
    <property type="term" value="F:zinc ion binding"/>
    <property type="evidence" value="ECO:0007669"/>
    <property type="project" value="InterPro"/>
</dbReference>
<comment type="caution">
    <text evidence="2">The sequence shown here is derived from an EMBL/GenBank/DDBJ whole genome shotgun (WGS) entry which is preliminary data.</text>
</comment>
<organism evidence="2">
    <name type="scientific">marine sediment metagenome</name>
    <dbReference type="NCBI Taxonomy" id="412755"/>
    <lineage>
        <taxon>unclassified sequences</taxon>
        <taxon>metagenomes</taxon>
        <taxon>ecological metagenomes</taxon>
    </lineage>
</organism>
<sequence length="167" mass="19806">MRLRSYNHGNTCGVCSKRTVNGHFRCRNHRITTDEARKNMSLEKQKRLEDGTWKNQYGGYKGGYENKLMHVRKRRVLKLGVIGSHTLREWEKLKKFYNYMCLCCKRFEPEITLSEDHIIPITKRGTDNISNIQPLCRSCNSRKHTKIINYIPEMEMVNLSQEQNLRL</sequence>
<dbReference type="Gene3D" id="1.10.30.50">
    <property type="match status" value="1"/>
</dbReference>